<dbReference type="GO" id="GO:0008233">
    <property type="term" value="F:peptidase activity"/>
    <property type="evidence" value="ECO:0007669"/>
    <property type="project" value="UniProtKB-KW"/>
</dbReference>
<dbReference type="RefSeq" id="WP_005613715.1">
    <property type="nucleotide sequence ID" value="NZ_CP015231.1"/>
</dbReference>
<evidence type="ECO:0000256" key="3">
    <source>
        <dbReference type="ARBA" id="ARBA00022801"/>
    </source>
</evidence>
<name>A0A1B1A6P0_9RHOB</name>
<gene>
    <name evidence="5" type="ORF">K529_015465</name>
</gene>
<dbReference type="GeneID" id="28251262"/>
<feature type="domain" description="Prohead serine protease" evidence="4">
    <location>
        <begin position="1"/>
        <end position="93"/>
    </location>
</feature>
<evidence type="ECO:0000313" key="6">
    <source>
        <dbReference type="Proteomes" id="UP000013243"/>
    </source>
</evidence>
<organism evidence="5 6">
    <name type="scientific">Tritonibacter mobilis F1926</name>
    <dbReference type="NCBI Taxonomy" id="1265309"/>
    <lineage>
        <taxon>Bacteria</taxon>
        <taxon>Pseudomonadati</taxon>
        <taxon>Pseudomonadota</taxon>
        <taxon>Alphaproteobacteria</taxon>
        <taxon>Rhodobacterales</taxon>
        <taxon>Paracoccaceae</taxon>
        <taxon>Tritonibacter</taxon>
    </lineage>
</organism>
<dbReference type="InterPro" id="IPR054613">
    <property type="entry name" value="Peptidase_S78_dom"/>
</dbReference>
<evidence type="ECO:0000256" key="2">
    <source>
        <dbReference type="ARBA" id="ARBA00022670"/>
    </source>
</evidence>
<keyword evidence="5" id="KW-0614">Plasmid</keyword>
<accession>A0A1B1A6P0</accession>
<dbReference type="InterPro" id="IPR006433">
    <property type="entry name" value="Prohead_protease"/>
</dbReference>
<reference evidence="5 6" key="1">
    <citation type="journal article" date="2016" name="ISME J.">
        <title>Global occurrence and heterogeneity of the Roseobacter-clade species Ruegeria mobilis.</title>
        <authorList>
            <person name="Sonnenschein E."/>
            <person name="Gram L."/>
        </authorList>
    </citation>
    <scope>NUCLEOTIDE SEQUENCE [LARGE SCALE GENOMIC DNA]</scope>
    <source>
        <strain evidence="5 6">F1926</strain>
        <plasmid evidence="5 6">unnamed1</plasmid>
    </source>
</reference>
<sequence>MLYGHQNTKLIGEWVDLKVDDKGLIGRGVIYKETTQGSDVHALLKRKALSAVSIGFRSNDYESLSSGGRQFNKVELVETSIVLNPCNPAAEILSVKSDDGLIAVSDLKSVLRNAGLNRAEIEALFNDGWTGIKQLRSSEEVEEKSEDIFNILNEFKF</sequence>
<dbReference type="Pfam" id="PF04586">
    <property type="entry name" value="Peptidase_S78"/>
    <property type="match status" value="1"/>
</dbReference>
<dbReference type="OrthoDB" id="9804926at2"/>
<dbReference type="EMBL" id="CP015231">
    <property type="protein sequence ID" value="ANP42177.1"/>
    <property type="molecule type" value="Genomic_DNA"/>
</dbReference>
<dbReference type="KEGG" id="rmb:K529_015465"/>
<evidence type="ECO:0000259" key="4">
    <source>
        <dbReference type="Pfam" id="PF04586"/>
    </source>
</evidence>
<evidence type="ECO:0000256" key="1">
    <source>
        <dbReference type="ARBA" id="ARBA00022612"/>
    </source>
</evidence>
<proteinExistence type="predicted"/>
<protein>
    <recommendedName>
        <fullName evidence="4">Prohead serine protease domain-containing protein</fullName>
    </recommendedName>
</protein>
<dbReference type="GO" id="GO:0006508">
    <property type="term" value="P:proteolysis"/>
    <property type="evidence" value="ECO:0007669"/>
    <property type="project" value="UniProtKB-KW"/>
</dbReference>
<dbReference type="AlphaFoldDB" id="A0A1B1A6P0"/>
<keyword evidence="3" id="KW-0378">Hydrolase</keyword>
<keyword evidence="2" id="KW-0645">Protease</keyword>
<keyword evidence="1" id="KW-1188">Viral release from host cell</keyword>
<geneLocation type="plasmid" evidence="5 6">
    <name>unnamed1</name>
</geneLocation>
<evidence type="ECO:0000313" key="5">
    <source>
        <dbReference type="EMBL" id="ANP42177.1"/>
    </source>
</evidence>
<dbReference type="NCBIfam" id="TIGR01543">
    <property type="entry name" value="proheadase_HK97"/>
    <property type="match status" value="1"/>
</dbReference>
<dbReference type="Proteomes" id="UP000013243">
    <property type="component" value="Plasmid unnamed1"/>
</dbReference>